<dbReference type="InterPro" id="IPR043128">
    <property type="entry name" value="Rev_trsase/Diguanyl_cyclase"/>
</dbReference>
<dbReference type="Pfam" id="PF03732">
    <property type="entry name" value="Retrotrans_gag"/>
    <property type="match status" value="2"/>
</dbReference>
<dbReference type="GO" id="GO:0003676">
    <property type="term" value="F:nucleic acid binding"/>
    <property type="evidence" value="ECO:0007669"/>
    <property type="project" value="InterPro"/>
</dbReference>
<dbReference type="InterPro" id="IPR050951">
    <property type="entry name" value="Retrovirus_Pol_polyprotein"/>
</dbReference>
<dbReference type="Gene3D" id="3.30.420.10">
    <property type="entry name" value="Ribonuclease H-like superfamily/Ribonuclease H"/>
    <property type="match status" value="2"/>
</dbReference>
<dbReference type="Gene3D" id="3.30.70.270">
    <property type="match status" value="4"/>
</dbReference>
<dbReference type="InterPro" id="IPR036397">
    <property type="entry name" value="RNaseH_sf"/>
</dbReference>
<feature type="domain" description="Integrase catalytic" evidence="10">
    <location>
        <begin position="1024"/>
        <end position="1094"/>
    </location>
</feature>
<dbReference type="PANTHER" id="PTHR37984:SF5">
    <property type="entry name" value="PROTEIN NYNRIN-LIKE"/>
    <property type="match status" value="1"/>
</dbReference>
<gene>
    <name evidence="11" type="ORF">QYE76_045815</name>
</gene>
<dbReference type="GO" id="GO:0003964">
    <property type="term" value="F:RNA-directed DNA polymerase activity"/>
    <property type="evidence" value="ECO:0007669"/>
    <property type="project" value="UniProtKB-KW"/>
</dbReference>
<keyword evidence="2" id="KW-0808">Transferase</keyword>
<evidence type="ECO:0000313" key="11">
    <source>
        <dbReference type="EMBL" id="KAK1684967.1"/>
    </source>
</evidence>
<dbReference type="InterPro" id="IPR000477">
    <property type="entry name" value="RT_dom"/>
</dbReference>
<keyword evidence="12" id="KW-1185">Reference proteome</keyword>
<dbReference type="Pfam" id="PF17917">
    <property type="entry name" value="RT_RNaseH"/>
    <property type="match status" value="1"/>
</dbReference>
<evidence type="ECO:0000256" key="7">
    <source>
        <dbReference type="ARBA" id="ARBA00022918"/>
    </source>
</evidence>
<dbReference type="CDD" id="cd00303">
    <property type="entry name" value="retropepsin_like"/>
    <property type="match status" value="1"/>
</dbReference>
<keyword evidence="5" id="KW-0255">Endonuclease</keyword>
<dbReference type="InterPro" id="IPR021109">
    <property type="entry name" value="Peptidase_aspartic_dom_sf"/>
</dbReference>
<evidence type="ECO:0000256" key="2">
    <source>
        <dbReference type="ARBA" id="ARBA00022679"/>
    </source>
</evidence>
<comment type="caution">
    <text evidence="11">The sequence shown here is derived from an EMBL/GenBank/DDBJ whole genome shotgun (WGS) entry which is preliminary data.</text>
</comment>
<dbReference type="SUPFAM" id="SSF53098">
    <property type="entry name" value="Ribonuclease H-like"/>
    <property type="match status" value="1"/>
</dbReference>
<evidence type="ECO:0000256" key="6">
    <source>
        <dbReference type="ARBA" id="ARBA00022801"/>
    </source>
</evidence>
<dbReference type="PANTHER" id="PTHR37984">
    <property type="entry name" value="PROTEIN CBG26694"/>
    <property type="match status" value="1"/>
</dbReference>
<keyword evidence="3" id="KW-0548">Nucleotidyltransferase</keyword>
<feature type="compositionally biased region" description="Basic and acidic residues" evidence="9">
    <location>
        <begin position="1342"/>
        <end position="1361"/>
    </location>
</feature>
<evidence type="ECO:0000256" key="9">
    <source>
        <dbReference type="SAM" id="MobiDB-lite"/>
    </source>
</evidence>
<dbReference type="Gene3D" id="3.10.10.10">
    <property type="entry name" value="HIV Type 1 Reverse Transcriptase, subunit A, domain 1"/>
    <property type="match status" value="2"/>
</dbReference>
<evidence type="ECO:0000256" key="4">
    <source>
        <dbReference type="ARBA" id="ARBA00022722"/>
    </source>
</evidence>
<dbReference type="GO" id="GO:0015074">
    <property type="term" value="P:DNA integration"/>
    <property type="evidence" value="ECO:0007669"/>
    <property type="project" value="InterPro"/>
</dbReference>
<dbReference type="Proteomes" id="UP001231189">
    <property type="component" value="Unassembled WGS sequence"/>
</dbReference>
<dbReference type="InterPro" id="IPR001584">
    <property type="entry name" value="Integrase_cat-core"/>
</dbReference>
<protein>
    <recommendedName>
        <fullName evidence="1">RNA-directed DNA polymerase</fullName>
        <ecNumber evidence="1">2.7.7.49</ecNumber>
    </recommendedName>
</protein>
<keyword evidence="6" id="KW-0378">Hydrolase</keyword>
<accession>A0AAD8TNP4</accession>
<dbReference type="EMBL" id="JAUUTY010000002">
    <property type="protein sequence ID" value="KAK1684967.1"/>
    <property type="molecule type" value="Genomic_DNA"/>
</dbReference>
<evidence type="ECO:0000256" key="1">
    <source>
        <dbReference type="ARBA" id="ARBA00012493"/>
    </source>
</evidence>
<evidence type="ECO:0000256" key="3">
    <source>
        <dbReference type="ARBA" id="ARBA00022695"/>
    </source>
</evidence>
<feature type="compositionally biased region" description="Basic and acidic residues" evidence="9">
    <location>
        <begin position="22"/>
        <end position="46"/>
    </location>
</feature>
<evidence type="ECO:0000259" key="10">
    <source>
        <dbReference type="PROSITE" id="PS50994"/>
    </source>
</evidence>
<dbReference type="Pfam" id="PF17919">
    <property type="entry name" value="RT_RNaseH_2"/>
    <property type="match status" value="1"/>
</dbReference>
<reference evidence="11" key="1">
    <citation type="submission" date="2023-07" db="EMBL/GenBank/DDBJ databases">
        <title>A chromosome-level genome assembly of Lolium multiflorum.</title>
        <authorList>
            <person name="Chen Y."/>
            <person name="Copetti D."/>
            <person name="Kolliker R."/>
            <person name="Studer B."/>
        </authorList>
    </citation>
    <scope>NUCLEOTIDE SEQUENCE</scope>
    <source>
        <strain evidence="11">02402/16</strain>
        <tissue evidence="11">Leaf</tissue>
    </source>
</reference>
<sequence length="2643" mass="302356">MVWGPTTLFASFSSPNPSSRRPKPERVPREELQPPLRGGEHQREKSSPAGRNPPGNSLREGEIDAIDTVIELDIIAITIIIISTIITAVITAGHRHRRSNLGIAMDEVRKKLFSLSLSGKAAHWYKLLDNGDSLEWNDIVPRFYSKFYPPSEIHKDRNRIYNFWPHDGESIAQAWGRLKSLMLKCPIHELPGNVIIDNFYARLSFQDKTLLDTSCSGSFTRNKEEFKRDLLDRIQENTEGWENDKDRESGIIYDYKCIEAFMDTDKFRNMSAIYGLDSQVAVNLYKAFASHYELPRKNFDKYHEPYKDKIDSSINKCVVVETADRVIPEAYIEKTPFPAKMKEYSVINSAVHKSEKKPIEPEEQIKVEPAVAIVKDLVTENVEDGHIIFCEDASNIVSHPNKPKQASVPMLSVKIGDHCYYGLCDIGASVSAIPYELYTEIMHEIDSCELEDIDVVIQLANRETISPIGIVRDVEVLCDCKKEKILTKFAGESYEFNFSKFTKTPYKADLPSNDFKMEQCASIVLVPNNPLQQHLEDSESEVFRKERDELEEIFLRQPILKHDLPVEDLGTTPPPKEDPVFDLKPLPDNLKYAHIDDKKIYPVIISSKLSEIEEERLLEILKKHRGAIGYTLDDLKGISPSICQHAINMEDDAKPVVEPQRRLIPKMKEVVRNEVLRLLEAGIIYPIADSRWVSPVHCVPKKGGMTVVPNDNDELIPQRVVVGYRMCIDFRKVNKVTKKDHYPLPFIDQMLERLSKNTHFCFLDGYSGFSQIAVKAKDQEKTTFTCPYGTYAYRRMPFGLCNAPATFQRCMSAIFHGFCESIVEVFMDDFSVYGNSFDSCLRNLDKVLQRCEETNLVLNWEKCHFMVNEGIVLGHKISERGIEVDRAKVEAIEKMPYPRDVKGIRSVLGHAGFYRRFIKDFSKISKPLTNLLQKDVPFVFDDDCKEAFETLKKALTTAPIVEPPDWNLPFEIMCDASDFAVGAVLGQRVDKKLNDARKFILSCDECQRVGNISRRNEMPMNYTLVIEPFDCWGFDFMGPFPSSEGNTHILVVVDYVTKWVEAIPTKSADGETSLRMLLDIIFPRFGVPRYIMTDGVELSNREIKSILGKTVNKTRKNWASKLKDALWAYRTAYKNPMGMSPYKMVYGKACHLPLELEHKAYWAVRELNKDPKLAGDKRLLQLSSLDEWRSEAYENAKLFKEKVKKWHDRRIIKREFNIGDKVLLYRSRLRFFAGKLLSKWEGPYVVEEVIEHRSQDSAGKSTVRTQYFGRSTAEGNYTKNPIFQDDEGSQKEEPGGARVGPHPRAARPRPWPRRPMVWGAHDPFASFSSPNPSSRRPKPQRVPREELQPPLRGGEHQREKSSPAGRNPGKFPPEGEIDAIDTVIELDIIAITIIIISTIITAVITAGHRHRRSNLGIAMDEVRKKLFSLSLSGKAAHWYKLLDNGDSLEWNDIVPRFYSKFYPPSEIHKDRNRIYNFWPHDGESIAQAWGRLKSLMLKCPIHELPGNVIIDNFYARLSFQDKTLLDTSCSGSFTRNKEEFKRDLLDRIQENTEGWENDKDRESGIIYDYKCIEAFMDTDKFRNMSAIYGLDSQVAVNLYKAFASHYELPRKNFDKYHEPYKDKIDSSINKCVVVETADRVIPEAYIEKTPFPAKMKEYSVINSAVHKSEKKPVEPEEQIKVEPAVAIVKDLVTENVEDGHIIFCEDASNIVSHPNKPKQASVPMLSVKIGDHCYYGLCDIGASVSAIPYELYTEIMHEIDSCELEDIDVVIQLANRETISPIGIVRDVEVLCGKIKYPADFLVLGSAASDYCPIIFGRPFLNTCGAIIDCKKEKILTKFAGESYEFNFSKFTKTPYKADLPSNDFKMEQCASIVLVPNNPLQQHLEDSESEVFRKERDELEEIFLRQPILKHDLPVEDLGTTPPPKEDPVFDLKPLPNLKYAHIDDKKIYPVIISSKLSEIEEERLLEILKKHRGAIGYTLDDLKGISPSICQHAINMEDDAKPVVEPQRRLIPKMKEVVRNEVLRLLEAGIIYPIADSRWVSPVHCVPKKGGMTVVPNDNDELIPQRVVVGYRMCIDFRKVNKVTKKDHYPLPFIDQMLERLSKNTHFCFLDGYSGFSQIAVKAKDQEKTTFTCPYGTYAYRRMPFGLCNAPATFQRCMSAIFHGFCESIVEVFMDDFSVYGNSFDSCLRNLDKVLQRCEETNLVLNWEKCHFMVNEGIVLGHKISERGIEVDRAKVEAIEKMPYPRDVKGIRSVLGHAGFYRRFIKDFSKISKPLTNLLQKDVPFVFDDDCKEAFETLKKALTTAPIVEPPDWNLPFEIMCDASDFAVGAVLGQRVDKKLNVIHYASKTLDAAQRNYATTEKELLAVVFACDKFRSYIVDSKVTIHTDHAAIRYLMTKKDAKPRLIRWVLLLQEFDLHIVDRKGADNPVADNLSRLENIAYDPVPVNDSFPNEQLAVIKVSSRDSPWICFGSRAIMSSSETPKDSSSKDVGNLYMEELRMHPKELLLVEGELQVKDVQGPKGEGSLEDRMEKLEQEVFKYKKMAEREVDIFHRIVSELIAEHEKETAKLWSDILSLHDTTNKLQAQLYDFQNQNCEYENRFKYISRAASFRIPETKMSFLDGEPLPWKFDDGNSSPPSPQE</sequence>
<keyword evidence="8" id="KW-0511">Multifunctional enzyme</keyword>
<evidence type="ECO:0000313" key="12">
    <source>
        <dbReference type="Proteomes" id="UP001231189"/>
    </source>
</evidence>
<dbReference type="InterPro" id="IPR043502">
    <property type="entry name" value="DNA/RNA_pol_sf"/>
</dbReference>
<keyword evidence="7" id="KW-0695">RNA-directed DNA polymerase</keyword>
<dbReference type="EC" id="2.7.7.49" evidence="1"/>
<dbReference type="SUPFAM" id="SSF50630">
    <property type="entry name" value="Acid proteases"/>
    <property type="match status" value="1"/>
</dbReference>
<dbReference type="SUPFAM" id="SSF56672">
    <property type="entry name" value="DNA/RNA polymerases"/>
    <property type="match status" value="2"/>
</dbReference>
<proteinExistence type="predicted"/>
<organism evidence="11 12">
    <name type="scientific">Lolium multiflorum</name>
    <name type="common">Italian ryegrass</name>
    <name type="synonym">Lolium perenne subsp. multiflorum</name>
    <dbReference type="NCBI Taxonomy" id="4521"/>
    <lineage>
        <taxon>Eukaryota</taxon>
        <taxon>Viridiplantae</taxon>
        <taxon>Streptophyta</taxon>
        <taxon>Embryophyta</taxon>
        <taxon>Tracheophyta</taxon>
        <taxon>Spermatophyta</taxon>
        <taxon>Magnoliopsida</taxon>
        <taxon>Liliopsida</taxon>
        <taxon>Poales</taxon>
        <taxon>Poaceae</taxon>
        <taxon>BOP clade</taxon>
        <taxon>Pooideae</taxon>
        <taxon>Poodae</taxon>
        <taxon>Poeae</taxon>
        <taxon>Poeae Chloroplast Group 2 (Poeae type)</taxon>
        <taxon>Loliodinae</taxon>
        <taxon>Loliinae</taxon>
        <taxon>Lolium</taxon>
    </lineage>
</organism>
<dbReference type="GO" id="GO:0004519">
    <property type="term" value="F:endonuclease activity"/>
    <property type="evidence" value="ECO:0007669"/>
    <property type="project" value="UniProtKB-KW"/>
</dbReference>
<dbReference type="InterPro" id="IPR012337">
    <property type="entry name" value="RNaseH-like_sf"/>
</dbReference>
<dbReference type="GO" id="GO:0016787">
    <property type="term" value="F:hydrolase activity"/>
    <property type="evidence" value="ECO:0007669"/>
    <property type="project" value="UniProtKB-KW"/>
</dbReference>
<dbReference type="InterPro" id="IPR005162">
    <property type="entry name" value="Retrotrans_gag_dom"/>
</dbReference>
<dbReference type="Gene3D" id="2.40.70.10">
    <property type="entry name" value="Acid Proteases"/>
    <property type="match status" value="2"/>
</dbReference>
<dbReference type="FunFam" id="3.10.20.370:FF:000001">
    <property type="entry name" value="Retrovirus-related Pol polyprotein from transposon 17.6-like protein"/>
    <property type="match status" value="1"/>
</dbReference>
<feature type="region of interest" description="Disordered" evidence="9">
    <location>
        <begin position="1"/>
        <end position="60"/>
    </location>
</feature>
<dbReference type="FunFam" id="3.30.70.270:FF:000026">
    <property type="entry name" value="Transposon Ty3-G Gag-Pol polyprotein"/>
    <property type="match status" value="2"/>
</dbReference>
<dbReference type="PROSITE" id="PS50994">
    <property type="entry name" value="INTEGRASE"/>
    <property type="match status" value="1"/>
</dbReference>
<keyword evidence="4" id="KW-0540">Nuclease</keyword>
<feature type="region of interest" description="Disordered" evidence="9">
    <location>
        <begin position="1274"/>
        <end position="1375"/>
    </location>
</feature>
<evidence type="ECO:0000256" key="5">
    <source>
        <dbReference type="ARBA" id="ARBA00022759"/>
    </source>
</evidence>
<dbReference type="CDD" id="cd09274">
    <property type="entry name" value="RNase_HI_RT_Ty3"/>
    <property type="match status" value="1"/>
</dbReference>
<dbReference type="InterPro" id="IPR041373">
    <property type="entry name" value="RT_RNaseH"/>
</dbReference>
<dbReference type="InterPro" id="IPR041577">
    <property type="entry name" value="RT_RNaseH_2"/>
</dbReference>
<dbReference type="CDD" id="cd01647">
    <property type="entry name" value="RT_LTR"/>
    <property type="match status" value="2"/>
</dbReference>
<evidence type="ECO:0000256" key="8">
    <source>
        <dbReference type="ARBA" id="ARBA00023268"/>
    </source>
</evidence>
<feature type="compositionally biased region" description="Low complexity" evidence="9">
    <location>
        <begin position="1323"/>
        <end position="1334"/>
    </location>
</feature>
<dbReference type="Pfam" id="PF00078">
    <property type="entry name" value="RVT_1"/>
    <property type="match status" value="2"/>
</dbReference>
<name>A0AAD8TNP4_LOLMU</name>